<protein>
    <submittedName>
        <fullName evidence="2">Fructosamine kinase family protein</fullName>
    </submittedName>
</protein>
<evidence type="ECO:0000313" key="3">
    <source>
        <dbReference type="Proteomes" id="UP000261011"/>
    </source>
</evidence>
<dbReference type="RefSeq" id="WP_117520981.1">
    <property type="nucleotide sequence ID" value="NZ_JAGGLS010000002.1"/>
</dbReference>
<dbReference type="Gene3D" id="3.30.200.20">
    <property type="entry name" value="Phosphorylase Kinase, domain 1"/>
    <property type="match status" value="1"/>
</dbReference>
<comment type="similarity">
    <text evidence="1">Belongs to the fructosamine kinase family.</text>
</comment>
<keyword evidence="3" id="KW-1185">Reference proteome</keyword>
<dbReference type="PANTHER" id="PTHR12149:SF8">
    <property type="entry name" value="PROTEIN-RIBULOSAMINE 3-KINASE"/>
    <property type="match status" value="1"/>
</dbReference>
<gene>
    <name evidence="2" type="ORF">DXA39_03355</name>
</gene>
<proteinExistence type="inferred from homology"/>
<dbReference type="InterPro" id="IPR011009">
    <property type="entry name" value="Kinase-like_dom_sf"/>
</dbReference>
<dbReference type="OrthoDB" id="5291879at2"/>
<evidence type="ECO:0000256" key="1">
    <source>
        <dbReference type="PIRNR" id="PIRNR006221"/>
    </source>
</evidence>
<reference evidence="2 3" key="1">
    <citation type="submission" date="2018-08" db="EMBL/GenBank/DDBJ databases">
        <title>A genome reference for cultivated species of the human gut microbiota.</title>
        <authorList>
            <person name="Zou Y."/>
            <person name="Xue W."/>
            <person name="Luo G."/>
        </authorList>
    </citation>
    <scope>NUCLEOTIDE SEQUENCE [LARGE SCALE GENOMIC DNA]</scope>
    <source>
        <strain evidence="2 3">OF01-3</strain>
    </source>
</reference>
<dbReference type="Proteomes" id="UP000261011">
    <property type="component" value="Unassembled WGS sequence"/>
</dbReference>
<comment type="caution">
    <text evidence="2">The sequence shown here is derived from an EMBL/GenBank/DDBJ whole genome shotgun (WGS) entry which is preliminary data.</text>
</comment>
<dbReference type="PANTHER" id="PTHR12149">
    <property type="entry name" value="FRUCTOSAMINE 3 KINASE-RELATED PROTEIN"/>
    <property type="match status" value="1"/>
</dbReference>
<sequence>MEKFLENLPINNIKDIRLANGGDVNVAYKIYTDDQIYFMLVQENSNENFYYGEIEGLKLFEKIGIPAPRVIANGYVDNDSYLVLSFLEEAKNGSQSKLAQVVARLHRYYSKNDKFGFDYPHNGSDTQFSNEWTDTWSDLFINQRMNKLTQQLIDLGYWDSSSLDRYKKVRAIIIAELSNHKSEASLLHGDLWAGNYMFLEDGTPALFDPSPFYGDREFDIGVSSVFGGFSDEFYNEYDEIYPLDEGYELRLEFYRLYLLMVHQVKFGNTYERSVNQSIDFILNH</sequence>
<organism evidence="2 3">
    <name type="scientific">Anaerococcus nagyae</name>
    <dbReference type="NCBI Taxonomy" id="1755241"/>
    <lineage>
        <taxon>Bacteria</taxon>
        <taxon>Bacillati</taxon>
        <taxon>Bacillota</taxon>
        <taxon>Tissierellia</taxon>
        <taxon>Tissierellales</taxon>
        <taxon>Peptoniphilaceae</taxon>
        <taxon>Anaerococcus</taxon>
    </lineage>
</organism>
<dbReference type="EMBL" id="QVEU01000002">
    <property type="protein sequence ID" value="RGB77357.1"/>
    <property type="molecule type" value="Genomic_DNA"/>
</dbReference>
<dbReference type="Gene3D" id="3.90.1200.10">
    <property type="match status" value="1"/>
</dbReference>
<dbReference type="InterPro" id="IPR016477">
    <property type="entry name" value="Fructo-/Ketosamine-3-kinase"/>
</dbReference>
<name>A0A3E2TK82_9FIRM</name>
<evidence type="ECO:0000313" key="2">
    <source>
        <dbReference type="EMBL" id="RGB77357.1"/>
    </source>
</evidence>
<dbReference type="GO" id="GO:0016301">
    <property type="term" value="F:kinase activity"/>
    <property type="evidence" value="ECO:0007669"/>
    <property type="project" value="UniProtKB-UniRule"/>
</dbReference>
<dbReference type="Pfam" id="PF03881">
    <property type="entry name" value="Fructosamin_kin"/>
    <property type="match status" value="1"/>
</dbReference>
<accession>A0A3E2TK82</accession>
<dbReference type="SUPFAM" id="SSF56112">
    <property type="entry name" value="Protein kinase-like (PK-like)"/>
    <property type="match status" value="1"/>
</dbReference>
<keyword evidence="1" id="KW-0808">Transferase</keyword>
<keyword evidence="1 2" id="KW-0418">Kinase</keyword>
<dbReference type="PIRSF" id="PIRSF006221">
    <property type="entry name" value="Ketosamine-3-kinase"/>
    <property type="match status" value="1"/>
</dbReference>
<dbReference type="AlphaFoldDB" id="A0A3E2TK82"/>